<keyword evidence="9" id="KW-0449">Lipoprotein</keyword>
<organism evidence="9">
    <name type="scientific">uncultured Anaerotruncus sp</name>
    <dbReference type="NCBI Taxonomy" id="905011"/>
    <lineage>
        <taxon>Bacteria</taxon>
        <taxon>Bacillati</taxon>
        <taxon>Bacillota</taxon>
        <taxon>Clostridia</taxon>
        <taxon>Eubacteriales</taxon>
        <taxon>Oscillospiraceae</taxon>
        <taxon>Anaerotruncus</taxon>
        <taxon>environmental samples</taxon>
    </lineage>
</organism>
<feature type="transmembrane region" description="Helical" evidence="7">
    <location>
        <begin position="760"/>
        <end position="790"/>
    </location>
</feature>
<dbReference type="Pfam" id="PF02687">
    <property type="entry name" value="FtsX"/>
    <property type="match status" value="2"/>
</dbReference>
<feature type="transmembrane region" description="Helical" evidence="7">
    <location>
        <begin position="371"/>
        <end position="391"/>
    </location>
</feature>
<dbReference type="GO" id="GO:0022857">
    <property type="term" value="F:transmembrane transporter activity"/>
    <property type="evidence" value="ECO:0007669"/>
    <property type="project" value="TreeGrafter"/>
</dbReference>
<protein>
    <submittedName>
        <fullName evidence="9">Outer membrane-specific lipoprotein transporter subunit LolC</fullName>
    </submittedName>
</protein>
<name>A0A6N2R2I2_9FIRM</name>
<gene>
    <name evidence="9" type="ORF">AULFYP135_00130</name>
</gene>
<dbReference type="PANTHER" id="PTHR30572:SF4">
    <property type="entry name" value="ABC TRANSPORTER PERMEASE YTRF"/>
    <property type="match status" value="1"/>
</dbReference>
<feature type="transmembrane region" description="Helical" evidence="7">
    <location>
        <begin position="277"/>
        <end position="300"/>
    </location>
</feature>
<keyword evidence="3 7" id="KW-0812">Transmembrane</keyword>
<evidence type="ECO:0000256" key="4">
    <source>
        <dbReference type="ARBA" id="ARBA00022989"/>
    </source>
</evidence>
<accession>A0A6N2R2I2</accession>
<evidence type="ECO:0000256" key="3">
    <source>
        <dbReference type="ARBA" id="ARBA00022692"/>
    </source>
</evidence>
<feature type="transmembrane region" description="Helical" evidence="7">
    <location>
        <begin position="854"/>
        <end position="880"/>
    </location>
</feature>
<dbReference type="EMBL" id="CACRSL010000003">
    <property type="protein sequence ID" value="VYS74321.1"/>
    <property type="molecule type" value="Genomic_DNA"/>
</dbReference>
<proteinExistence type="inferred from homology"/>
<evidence type="ECO:0000313" key="9">
    <source>
        <dbReference type="EMBL" id="VYS74321.1"/>
    </source>
</evidence>
<feature type="transmembrane region" description="Helical" evidence="7">
    <location>
        <begin position="332"/>
        <end position="351"/>
    </location>
</feature>
<evidence type="ECO:0000256" key="5">
    <source>
        <dbReference type="ARBA" id="ARBA00023136"/>
    </source>
</evidence>
<feature type="domain" description="ABC3 transporter permease C-terminal" evidence="8">
    <location>
        <begin position="283"/>
        <end position="403"/>
    </location>
</feature>
<dbReference type="InterPro" id="IPR003838">
    <property type="entry name" value="ABC3_permease_C"/>
</dbReference>
<evidence type="ECO:0000259" key="8">
    <source>
        <dbReference type="Pfam" id="PF02687"/>
    </source>
</evidence>
<comment type="subcellular location">
    <subcellularLocation>
        <location evidence="1">Cell membrane</location>
        <topology evidence="1">Multi-pass membrane protein</topology>
    </subcellularLocation>
</comment>
<feature type="transmembrane region" description="Helical" evidence="7">
    <location>
        <begin position="446"/>
        <end position="469"/>
    </location>
</feature>
<dbReference type="PANTHER" id="PTHR30572">
    <property type="entry name" value="MEMBRANE COMPONENT OF TRANSPORTER-RELATED"/>
    <property type="match status" value="1"/>
</dbReference>
<dbReference type="AlphaFoldDB" id="A0A6N2R2I2"/>
<sequence>MVKVSNRSCIRRLGMKSMKAARTRNIIAILAIALTTVLFTSLFTIAMSINDGFQQNNFRQVGGFSHGGFKYLTQEQFEELREDPLIHQWGLRRFLGMPNEQPFNKSHVEVGYSDANQAHWMYCDPVEGRLPKEGTDEAATDLHVLELLGVEPRLGAEFTLSFEVDGQKTTQTFTLCGWWEYDSAIVANHILIPESRVNAILEETGVDPASSQDGMTGSWNLDVMFQNSLHIERDMEQVLQNHGYQNESRSSGDNFIRTGVNWGYSGAQLAESLDPTVVIAIGAMLLLIIFTGYLIIYNVFQISVTNDIRFYGLLKTIGTTPRQLRQIIRQQALLLSAVGIPLGLLIGWFVGGKLTPVIVDRLNGISHVVSVNPIIFIASALFSLLTVTLSCRKPGRMAAKVSPVEAVRYTEGSGSIPKKQVKKSTKGAGLFSMAWANLGRSRSKTVVTVLSLSLAVVLLNMTVTFTGGFDMDKYLANNVVSDFILADAGYFQVGGDLFHAGMSLPEDAIKTVTAQGGVADGGRIYGRTSNIQEFVDEDYYRSIWSRWNPADVVDQLVAREDRNEAGQLSVNAQLFGMEPFALDQLTVLEGDLSKLHDPDERYIAAVYGEDDYGNPEMGSHWARLGDTVTLRYVDEIEYYYTDTGEIIADFDQVDPDGARDFDSRVVSYRDVEYTVAALVSVPHAISYRYYGSDEFVLNAQTFIQDTGTDKVMLYAFNMEDDAANDAMESFLADYTETQAPQYDYESKATYEAEFESFRSMFFLLGSVLSFIVGLVGILNFFNAILTGILTRRREFAVLQSVGMTGRQLKTMLVWEGLLYGIGTIGLAVLLSVVAGPQLGTAMNSMFWFFSYRFTLLPILAVLPVLLLLGVTLPLGVYHFVAKSTIVERLRETE</sequence>
<evidence type="ECO:0000256" key="6">
    <source>
        <dbReference type="ARBA" id="ARBA00038076"/>
    </source>
</evidence>
<keyword evidence="2" id="KW-1003">Cell membrane</keyword>
<reference evidence="9" key="1">
    <citation type="submission" date="2019-11" db="EMBL/GenBank/DDBJ databases">
        <authorList>
            <person name="Feng L."/>
        </authorList>
    </citation>
    <scope>NUCLEOTIDE SEQUENCE</scope>
    <source>
        <strain evidence="9">AundefinedLFYP135</strain>
    </source>
</reference>
<evidence type="ECO:0000256" key="1">
    <source>
        <dbReference type="ARBA" id="ARBA00004651"/>
    </source>
</evidence>
<keyword evidence="5 7" id="KW-0472">Membrane</keyword>
<evidence type="ECO:0000256" key="7">
    <source>
        <dbReference type="SAM" id="Phobius"/>
    </source>
</evidence>
<keyword evidence="4 7" id="KW-1133">Transmembrane helix</keyword>
<evidence type="ECO:0000256" key="2">
    <source>
        <dbReference type="ARBA" id="ARBA00022475"/>
    </source>
</evidence>
<dbReference type="InterPro" id="IPR050250">
    <property type="entry name" value="Macrolide_Exporter_MacB"/>
</dbReference>
<comment type="similarity">
    <text evidence="6">Belongs to the ABC-4 integral membrane protein family.</text>
</comment>
<dbReference type="GO" id="GO:0005886">
    <property type="term" value="C:plasma membrane"/>
    <property type="evidence" value="ECO:0007669"/>
    <property type="project" value="UniProtKB-SubCell"/>
</dbReference>
<feature type="transmembrane region" description="Helical" evidence="7">
    <location>
        <begin position="811"/>
        <end position="834"/>
    </location>
</feature>
<feature type="domain" description="ABC3 transporter permease C-terminal" evidence="8">
    <location>
        <begin position="767"/>
        <end position="872"/>
    </location>
</feature>